<dbReference type="EMBL" id="NIZV01000311">
    <property type="protein sequence ID" value="RSL94847.1"/>
    <property type="molecule type" value="Genomic_DNA"/>
</dbReference>
<evidence type="ECO:0000256" key="2">
    <source>
        <dbReference type="ARBA" id="ARBA00022553"/>
    </source>
</evidence>
<comment type="caution">
    <text evidence="7">The sequence shown here is derived from an EMBL/GenBank/DDBJ whole genome shotgun (WGS) entry which is preliminary data.</text>
</comment>
<sequence>MTDSSVSDSQLQNSLSQQTNSQSEDTISILQIDNGDANDHYLIRLHHSASDTEQLRDASNTVFSPGITNDGFKVQSLILVTLASYARFERDRGNQALSTAIDIAHQIGLNSDAFHQDHEPLFRESWRRTWWELYTISGLISLISGTNIRLSQPVSMTLPCDTEAYDMCQVPRMGDVEEMQQRFRLKAPAQWSSFAYKIESMCILSMVLDANSKGCSSTKQSAEAAISSWLLSLPEEKQDSLQPDGEVDEVMSCALMTIHLAGICLHLPQSPLAHVGDFRTDIVGRCIVIDDDLVQSLICACSGNIDLVLSKVTSQDLAYVIFTSGSTGDPKGMMIEHRAFASCALKFGSTLGINSDTRSLQFGSHAFGACILEIMTTLIHGGCVCIPSDDDRMSNVPAFINRSKINWMMATPSYMGTFQPEDVPGLQTLVLVGEQMSSSVNAIWASQVRVLDGYGQSESSSICFVGSISPLGADPNNIGLAVGAHSWIIDPSDPNRLVPIGAIGELVIESPGIARDYIIPPSTEKSPFFWNSTCLVSFETTT</sequence>
<gene>
    <name evidence="7" type="ORF">CDV31_014135</name>
</gene>
<dbReference type="InterPro" id="IPR020845">
    <property type="entry name" value="AMP-binding_CS"/>
</dbReference>
<dbReference type="Gene3D" id="3.40.50.12780">
    <property type="entry name" value="N-terminal domain of ligase-like"/>
    <property type="match status" value="1"/>
</dbReference>
<accession>A0A428SYG6</accession>
<evidence type="ECO:0000313" key="8">
    <source>
        <dbReference type="Proteomes" id="UP000288429"/>
    </source>
</evidence>
<feature type="domain" description="Xylanolytic transcriptional activator regulatory" evidence="6">
    <location>
        <begin position="74"/>
        <end position="183"/>
    </location>
</feature>
<evidence type="ECO:0008006" key="9">
    <source>
        <dbReference type="Google" id="ProtNLM"/>
    </source>
</evidence>
<dbReference type="InterPro" id="IPR000873">
    <property type="entry name" value="AMP-dep_synth/lig_dom"/>
</dbReference>
<dbReference type="GO" id="GO:0044550">
    <property type="term" value="P:secondary metabolite biosynthetic process"/>
    <property type="evidence" value="ECO:0007669"/>
    <property type="project" value="TreeGrafter"/>
</dbReference>
<dbReference type="PANTHER" id="PTHR45527:SF12">
    <property type="entry name" value="NONRIBOSOMAL PEPTIDE SYNTHETASE IVOA"/>
    <property type="match status" value="1"/>
</dbReference>
<keyword evidence="2" id="KW-0597">Phosphoprotein</keyword>
<dbReference type="GO" id="GO:0003677">
    <property type="term" value="F:DNA binding"/>
    <property type="evidence" value="ECO:0007669"/>
    <property type="project" value="InterPro"/>
</dbReference>
<proteinExistence type="predicted"/>
<reference evidence="7 8" key="1">
    <citation type="submission" date="2017-06" db="EMBL/GenBank/DDBJ databases">
        <title>Cmopartive genomic analysis of Ambrosia Fusariam Clade fungi.</title>
        <authorList>
            <person name="Stajich J.E."/>
            <person name="Carrillo J."/>
            <person name="Kijimoto T."/>
            <person name="Eskalen A."/>
            <person name="O'Donnell K."/>
            <person name="Kasson M."/>
        </authorList>
    </citation>
    <scope>NUCLEOTIDE SEQUENCE [LARGE SCALE GENOMIC DNA]</scope>
    <source>
        <strain evidence="7 8">NRRL 20438</strain>
    </source>
</reference>
<evidence type="ECO:0000256" key="1">
    <source>
        <dbReference type="ARBA" id="ARBA00022450"/>
    </source>
</evidence>
<dbReference type="GO" id="GO:0005737">
    <property type="term" value="C:cytoplasm"/>
    <property type="evidence" value="ECO:0007669"/>
    <property type="project" value="TreeGrafter"/>
</dbReference>
<feature type="domain" description="AMP-dependent synthetase/ligase" evidence="5">
    <location>
        <begin position="308"/>
        <end position="517"/>
    </location>
</feature>
<organism evidence="7 8">
    <name type="scientific">Fusarium ambrosium</name>
    <dbReference type="NCBI Taxonomy" id="131363"/>
    <lineage>
        <taxon>Eukaryota</taxon>
        <taxon>Fungi</taxon>
        <taxon>Dikarya</taxon>
        <taxon>Ascomycota</taxon>
        <taxon>Pezizomycotina</taxon>
        <taxon>Sordariomycetes</taxon>
        <taxon>Hypocreomycetidae</taxon>
        <taxon>Hypocreales</taxon>
        <taxon>Nectriaceae</taxon>
        <taxon>Fusarium</taxon>
        <taxon>Fusarium solani species complex</taxon>
    </lineage>
</organism>
<evidence type="ECO:0000313" key="7">
    <source>
        <dbReference type="EMBL" id="RSL94847.1"/>
    </source>
</evidence>
<keyword evidence="3" id="KW-0539">Nucleus</keyword>
<evidence type="ECO:0000256" key="3">
    <source>
        <dbReference type="ARBA" id="ARBA00023242"/>
    </source>
</evidence>
<dbReference type="CDD" id="cd12148">
    <property type="entry name" value="fungal_TF_MHR"/>
    <property type="match status" value="1"/>
</dbReference>
<protein>
    <recommendedName>
        <fullName evidence="9">Transcription factor domain-containing protein</fullName>
    </recommendedName>
</protein>
<dbReference type="Pfam" id="PF00501">
    <property type="entry name" value="AMP-binding"/>
    <property type="match status" value="1"/>
</dbReference>
<keyword evidence="1" id="KW-0596">Phosphopantetheine</keyword>
<evidence type="ECO:0000256" key="4">
    <source>
        <dbReference type="SAM" id="MobiDB-lite"/>
    </source>
</evidence>
<dbReference type="Pfam" id="PF04082">
    <property type="entry name" value="Fungal_trans"/>
    <property type="match status" value="1"/>
</dbReference>
<feature type="region of interest" description="Disordered" evidence="4">
    <location>
        <begin position="1"/>
        <end position="23"/>
    </location>
</feature>
<keyword evidence="8" id="KW-1185">Reference proteome</keyword>
<dbReference type="InterPro" id="IPR007219">
    <property type="entry name" value="XnlR_reg_dom"/>
</dbReference>
<dbReference type="GO" id="GO:0008270">
    <property type="term" value="F:zinc ion binding"/>
    <property type="evidence" value="ECO:0007669"/>
    <property type="project" value="InterPro"/>
</dbReference>
<evidence type="ECO:0000259" key="6">
    <source>
        <dbReference type="Pfam" id="PF04082"/>
    </source>
</evidence>
<evidence type="ECO:0000259" key="5">
    <source>
        <dbReference type="Pfam" id="PF00501"/>
    </source>
</evidence>
<dbReference type="GO" id="GO:0043041">
    <property type="term" value="P:amino acid activation for nonribosomal peptide biosynthetic process"/>
    <property type="evidence" value="ECO:0007669"/>
    <property type="project" value="TreeGrafter"/>
</dbReference>
<dbReference type="Proteomes" id="UP000288429">
    <property type="component" value="Unassembled WGS sequence"/>
</dbReference>
<dbReference type="AlphaFoldDB" id="A0A428SYG6"/>
<name>A0A428SYG6_9HYPO</name>
<dbReference type="SUPFAM" id="SSF56801">
    <property type="entry name" value="Acetyl-CoA synthetase-like"/>
    <property type="match status" value="1"/>
</dbReference>
<dbReference type="PANTHER" id="PTHR45527">
    <property type="entry name" value="NONRIBOSOMAL PEPTIDE SYNTHETASE"/>
    <property type="match status" value="1"/>
</dbReference>
<dbReference type="InterPro" id="IPR042099">
    <property type="entry name" value="ANL_N_sf"/>
</dbReference>
<dbReference type="PROSITE" id="PS00455">
    <property type="entry name" value="AMP_BINDING"/>
    <property type="match status" value="1"/>
</dbReference>
<dbReference type="GO" id="GO:0031177">
    <property type="term" value="F:phosphopantetheine binding"/>
    <property type="evidence" value="ECO:0007669"/>
    <property type="project" value="TreeGrafter"/>
</dbReference>
<dbReference type="GO" id="GO:0006351">
    <property type="term" value="P:DNA-templated transcription"/>
    <property type="evidence" value="ECO:0007669"/>
    <property type="project" value="InterPro"/>
</dbReference>